<evidence type="ECO:0000313" key="7">
    <source>
        <dbReference type="EMBL" id="EEB06661.1"/>
    </source>
</evidence>
<dbReference type="HOGENOM" id="CLU_082817_0_0_1"/>
<evidence type="ECO:0000256" key="4">
    <source>
        <dbReference type="ARBA" id="ARBA00023204"/>
    </source>
</evidence>
<feature type="compositionally biased region" description="Polar residues" evidence="6">
    <location>
        <begin position="1"/>
        <end position="23"/>
    </location>
</feature>
<dbReference type="STRING" id="402676.B6JYP3"/>
<sequence length="289" mass="32336">MSETNINDTTAKPQEEISSSTDILANVEEKSSIPVEPLEPVHVEDENNVPVPPKDTPVMNTPEPKALHKLPDQQLFTPPISRKRLRDVKSTLFKPFKSPVMKLPLTPQNQNTQSPCAHETPISASEELSSSSDLLSSSPSKASFVRKKRVKRSFQSPIASLKSSSDPELVALLSHRLRVEKEVKTLQDDLNTAEAAFKVETKDEDDDLIVLIHRWRAAAQQAADVLFHPMAERIANAGGVTRCVRLQQDGQEYVSEEKTKYTMGMFLQQFGVPYELIGYDPEEDDWTTT</sequence>
<dbReference type="EMBL" id="KE651168">
    <property type="protein sequence ID" value="EEB06661.1"/>
    <property type="molecule type" value="Genomic_DNA"/>
</dbReference>
<dbReference type="OMA" id="KWRGVAQ"/>
<dbReference type="PANTHER" id="PTHR28527">
    <property type="entry name" value="MATING-TYPE SWITCHING PROTEIN SWI2-RELATED"/>
    <property type="match status" value="1"/>
</dbReference>
<evidence type="ECO:0000256" key="3">
    <source>
        <dbReference type="ARBA" id="ARBA00022763"/>
    </source>
</evidence>
<keyword evidence="5" id="KW-0539">Nucleus</keyword>
<dbReference type="GO" id="GO:1990918">
    <property type="term" value="P:double-strand break repair involved in meiotic recombination"/>
    <property type="evidence" value="ECO:0007669"/>
    <property type="project" value="EnsemblFungi"/>
</dbReference>
<dbReference type="GO" id="GO:0000709">
    <property type="term" value="P:meiotic joint molecule formation"/>
    <property type="evidence" value="ECO:0007669"/>
    <property type="project" value="EnsemblFungi"/>
</dbReference>
<keyword evidence="3" id="KW-0227">DNA damage</keyword>
<keyword evidence="9" id="KW-1185">Reference proteome</keyword>
<proteinExistence type="inferred from homology"/>
<dbReference type="GeneID" id="7049873"/>
<evidence type="ECO:0000256" key="1">
    <source>
        <dbReference type="ARBA" id="ARBA00004123"/>
    </source>
</evidence>
<feature type="compositionally biased region" description="Low complexity" evidence="6">
    <location>
        <begin position="123"/>
        <end position="142"/>
    </location>
</feature>
<evidence type="ECO:0000256" key="5">
    <source>
        <dbReference type="ARBA" id="ARBA00023242"/>
    </source>
</evidence>
<dbReference type="RefSeq" id="XP_002172954.1">
    <property type="nucleotide sequence ID" value="XM_002172918.2"/>
</dbReference>
<dbReference type="eggNOG" id="ENOG502SAMI">
    <property type="taxonomic scope" value="Eukaryota"/>
</dbReference>
<organism evidence="7 9">
    <name type="scientific">Schizosaccharomyces japonicus (strain yFS275 / FY16936)</name>
    <name type="common">Fission yeast</name>
    <dbReference type="NCBI Taxonomy" id="402676"/>
    <lineage>
        <taxon>Eukaryota</taxon>
        <taxon>Fungi</taxon>
        <taxon>Dikarya</taxon>
        <taxon>Ascomycota</taxon>
        <taxon>Taphrinomycotina</taxon>
        <taxon>Schizosaccharomycetes</taxon>
        <taxon>Schizosaccharomycetales</taxon>
        <taxon>Schizosaccharomycetaceae</taxon>
        <taxon>Schizosaccharomyces</taxon>
    </lineage>
</organism>
<dbReference type="GO" id="GO:0035861">
    <property type="term" value="C:site of double-strand break"/>
    <property type="evidence" value="ECO:0007669"/>
    <property type="project" value="EnsemblFungi"/>
</dbReference>
<evidence type="ECO:0000313" key="8">
    <source>
        <dbReference type="JaponicusDB" id="SJAG_01708"/>
    </source>
</evidence>
<dbReference type="GO" id="GO:0031934">
    <property type="term" value="C:mating-type region heterochromatin"/>
    <property type="evidence" value="ECO:0007669"/>
    <property type="project" value="EnsemblFungi"/>
</dbReference>
<accession>B6JYP3</accession>
<dbReference type="AlphaFoldDB" id="B6JYP3"/>
<dbReference type="GO" id="GO:0000708">
    <property type="term" value="P:meiotic strand invasion"/>
    <property type="evidence" value="ECO:0007669"/>
    <property type="project" value="EnsemblFungi"/>
</dbReference>
<dbReference type="GO" id="GO:0001671">
    <property type="term" value="F:ATPase activator activity"/>
    <property type="evidence" value="ECO:0007669"/>
    <property type="project" value="EnsemblFungi"/>
</dbReference>
<dbReference type="Gene3D" id="6.10.140.1020">
    <property type="match status" value="1"/>
</dbReference>
<dbReference type="OrthoDB" id="5376769at2759"/>
<dbReference type="PANTHER" id="PTHR28527:SF1">
    <property type="entry name" value="SWI5-DEPENDENT RECOMBINATION DNA REPAIR PROTEIN 1"/>
    <property type="match status" value="1"/>
</dbReference>
<comment type="subcellular location">
    <subcellularLocation>
        <location evidence="1">Nucleus</location>
    </subcellularLocation>
</comment>
<dbReference type="GO" id="GO:0032798">
    <property type="term" value="C:Swi5-Sfr1 complex"/>
    <property type="evidence" value="ECO:0007669"/>
    <property type="project" value="EnsemblFungi"/>
</dbReference>
<dbReference type="VEuPathDB" id="FungiDB:SJAG_01708"/>
<dbReference type="GO" id="GO:0003697">
    <property type="term" value="F:single-stranded DNA binding"/>
    <property type="evidence" value="ECO:0007669"/>
    <property type="project" value="EnsemblFungi"/>
</dbReference>
<keyword evidence="4" id="KW-0234">DNA repair</keyword>
<feature type="region of interest" description="Disordered" evidence="6">
    <location>
        <begin position="1"/>
        <end position="72"/>
    </location>
</feature>
<dbReference type="InterPro" id="IPR018468">
    <property type="entry name" value="SFR1/Mei5"/>
</dbReference>
<dbReference type="GO" id="GO:0006310">
    <property type="term" value="P:DNA recombination"/>
    <property type="evidence" value="ECO:0000318"/>
    <property type="project" value="GO_Central"/>
</dbReference>
<dbReference type="Proteomes" id="UP000001744">
    <property type="component" value="Unassembled WGS sequence"/>
</dbReference>
<evidence type="ECO:0000256" key="2">
    <source>
        <dbReference type="ARBA" id="ARBA00008729"/>
    </source>
</evidence>
<protein>
    <submittedName>
        <fullName evidence="7">Swi five-dependent recombination repair protein Sfr1</fullName>
    </submittedName>
</protein>
<dbReference type="GO" id="GO:0003690">
    <property type="term" value="F:double-stranded DNA binding"/>
    <property type="evidence" value="ECO:0007669"/>
    <property type="project" value="EnsemblFungi"/>
</dbReference>
<evidence type="ECO:0000313" key="9">
    <source>
        <dbReference type="Proteomes" id="UP000001744"/>
    </source>
</evidence>
<dbReference type="GO" id="GO:0031573">
    <property type="term" value="P:mitotic intra-S DNA damage checkpoint signaling"/>
    <property type="evidence" value="ECO:0007669"/>
    <property type="project" value="EnsemblFungi"/>
</dbReference>
<feature type="region of interest" description="Disordered" evidence="6">
    <location>
        <begin position="101"/>
        <end position="142"/>
    </location>
</feature>
<dbReference type="Pfam" id="PF10376">
    <property type="entry name" value="Mei5"/>
    <property type="match status" value="1"/>
</dbReference>
<dbReference type="GO" id="GO:0010772">
    <property type="term" value="P:meiotic DNA recombinase assembly involved in reciprocal meiotic recombination"/>
    <property type="evidence" value="ECO:0007669"/>
    <property type="project" value="EnsemblFungi"/>
</dbReference>
<dbReference type="JaponicusDB" id="SJAG_01708">
    <property type="gene designation" value="sfr1"/>
</dbReference>
<name>B6JYP3_SCHJY</name>
<evidence type="ECO:0000256" key="6">
    <source>
        <dbReference type="SAM" id="MobiDB-lite"/>
    </source>
</evidence>
<comment type="similarity">
    <text evidence="2">Belongs to the SFR1/MEI5 family.</text>
</comment>
<reference evidence="7 9" key="1">
    <citation type="journal article" date="2011" name="Science">
        <title>Comparative functional genomics of the fission yeasts.</title>
        <authorList>
            <person name="Rhind N."/>
            <person name="Chen Z."/>
            <person name="Yassour M."/>
            <person name="Thompson D.A."/>
            <person name="Haas B.J."/>
            <person name="Habib N."/>
            <person name="Wapinski I."/>
            <person name="Roy S."/>
            <person name="Lin M.F."/>
            <person name="Heiman D.I."/>
            <person name="Young S.K."/>
            <person name="Furuya K."/>
            <person name="Guo Y."/>
            <person name="Pidoux A."/>
            <person name="Chen H.M."/>
            <person name="Robbertse B."/>
            <person name="Goldberg J.M."/>
            <person name="Aoki K."/>
            <person name="Bayne E.H."/>
            <person name="Berlin A.M."/>
            <person name="Desjardins C.A."/>
            <person name="Dobbs E."/>
            <person name="Dukaj L."/>
            <person name="Fan L."/>
            <person name="FitzGerald M.G."/>
            <person name="French C."/>
            <person name="Gujja S."/>
            <person name="Hansen K."/>
            <person name="Keifenheim D."/>
            <person name="Levin J.Z."/>
            <person name="Mosher R.A."/>
            <person name="Mueller C.A."/>
            <person name="Pfiffner J."/>
            <person name="Priest M."/>
            <person name="Russ C."/>
            <person name="Smialowska A."/>
            <person name="Swoboda P."/>
            <person name="Sykes S.M."/>
            <person name="Vaughn M."/>
            <person name="Vengrova S."/>
            <person name="Yoder R."/>
            <person name="Zeng Q."/>
            <person name="Allshire R."/>
            <person name="Baulcombe D."/>
            <person name="Birren B.W."/>
            <person name="Brown W."/>
            <person name="Ekwall K."/>
            <person name="Kellis M."/>
            <person name="Leatherwood J."/>
            <person name="Levin H."/>
            <person name="Margalit H."/>
            <person name="Martienssen R."/>
            <person name="Nieduszynski C.A."/>
            <person name="Spatafora J.W."/>
            <person name="Friedman N."/>
            <person name="Dalgaard J.Z."/>
            <person name="Baumann P."/>
            <person name="Niki H."/>
            <person name="Regev A."/>
            <person name="Nusbaum C."/>
        </authorList>
    </citation>
    <scope>NUCLEOTIDE SEQUENCE [LARGE SCALE GENOMIC DNA]</scope>
    <source>
        <strain evidence="9">yFS275 / FY16936</strain>
    </source>
</reference>
<feature type="compositionally biased region" description="Polar residues" evidence="6">
    <location>
        <begin position="106"/>
        <end position="115"/>
    </location>
</feature>
<gene>
    <name evidence="8" type="primary">sfr1</name>
    <name evidence="7" type="ORF">SJAG_01708</name>
</gene>